<reference evidence="3 4" key="1">
    <citation type="journal article" date="2016" name="Environ. Microbiol.">
        <title>Genomic resolution of a cold subsurface aquifer community provides metabolic insights for novel microbes adapted to high CO concentrations.</title>
        <authorList>
            <person name="Probst A.J."/>
            <person name="Castelle C.J."/>
            <person name="Singh A."/>
            <person name="Brown C.T."/>
            <person name="Anantharaman K."/>
            <person name="Sharon I."/>
            <person name="Hug L.A."/>
            <person name="Burstein D."/>
            <person name="Emerson J.B."/>
            <person name="Thomas B.C."/>
            <person name="Banfield J.F."/>
        </authorList>
    </citation>
    <scope>NUCLEOTIDE SEQUENCE [LARGE SCALE GENOMIC DNA]</scope>
    <source>
        <strain evidence="3">CG1_02_47_685</strain>
    </source>
</reference>
<name>A0A1J4V569_9BACT</name>
<evidence type="ECO:0008006" key="5">
    <source>
        <dbReference type="Google" id="ProtNLM"/>
    </source>
</evidence>
<dbReference type="CDD" id="cd00515">
    <property type="entry name" value="HAM1"/>
    <property type="match status" value="1"/>
</dbReference>
<evidence type="ECO:0000313" key="4">
    <source>
        <dbReference type="Proteomes" id="UP000183206"/>
    </source>
</evidence>
<dbReference type="GO" id="GO:0005737">
    <property type="term" value="C:cytoplasm"/>
    <property type="evidence" value="ECO:0007669"/>
    <property type="project" value="TreeGrafter"/>
</dbReference>
<sequence>MANITFITGNQNKADYFAKYLGHPVDYVKLDLDEIQSLDLKEIAEHKVRQAYEKIKKPVIVEDVALEFTALGGLPGPFIRFFVDKVPFETICSMIGSKARNATARCVFGYFDGKDLELFEGSLDGQIAEVPSGENGYGWDKIFIPQGYSVTRASLSEEDDQKTYLQIKPFAKLKEYLKQKTKNQ</sequence>
<comment type="similarity">
    <text evidence="1">Belongs to the HAM1 NTPase family.</text>
</comment>
<dbReference type="AlphaFoldDB" id="A0A1J4V569"/>
<dbReference type="STRING" id="1805282.AUJ44_02610"/>
<organism evidence="3 4">
    <name type="scientific">Candidatus Nomurabacteria bacterium CG1_02_47_685</name>
    <dbReference type="NCBI Taxonomy" id="1805282"/>
    <lineage>
        <taxon>Bacteria</taxon>
        <taxon>Candidatus Nomuraibacteriota</taxon>
    </lineage>
</organism>
<dbReference type="GO" id="GO:0009143">
    <property type="term" value="P:nucleoside triphosphate catabolic process"/>
    <property type="evidence" value="ECO:0007669"/>
    <property type="project" value="InterPro"/>
</dbReference>
<dbReference type="SUPFAM" id="SSF52972">
    <property type="entry name" value="ITPase-like"/>
    <property type="match status" value="1"/>
</dbReference>
<dbReference type="GO" id="GO:0047429">
    <property type="term" value="F:nucleoside triphosphate diphosphatase activity"/>
    <property type="evidence" value="ECO:0007669"/>
    <property type="project" value="InterPro"/>
</dbReference>
<evidence type="ECO:0000256" key="1">
    <source>
        <dbReference type="ARBA" id="ARBA00008023"/>
    </source>
</evidence>
<dbReference type="PANTHER" id="PTHR11067">
    <property type="entry name" value="INOSINE TRIPHOSPHATE PYROPHOSPHATASE/HAM1 PROTEIN"/>
    <property type="match status" value="1"/>
</dbReference>
<accession>A0A1J4V569</accession>
<proteinExistence type="inferred from homology"/>
<dbReference type="PANTHER" id="PTHR11067:SF9">
    <property type="entry name" value="INOSINE TRIPHOSPHATE PYROPHOSPHATASE"/>
    <property type="match status" value="1"/>
</dbReference>
<dbReference type="InterPro" id="IPR029001">
    <property type="entry name" value="ITPase-like_fam"/>
</dbReference>
<protein>
    <recommendedName>
        <fullName evidence="5">Non-canonical purine NTP pyrophosphatase</fullName>
    </recommendedName>
</protein>
<evidence type="ECO:0000313" key="3">
    <source>
        <dbReference type="EMBL" id="OIO32314.1"/>
    </source>
</evidence>
<comment type="caution">
    <text evidence="3">The sequence shown here is derived from an EMBL/GenBank/DDBJ whole genome shotgun (WGS) entry which is preliminary data.</text>
</comment>
<dbReference type="EMBL" id="MNVO01000043">
    <property type="protein sequence ID" value="OIO32314.1"/>
    <property type="molecule type" value="Genomic_DNA"/>
</dbReference>
<evidence type="ECO:0000256" key="2">
    <source>
        <dbReference type="ARBA" id="ARBA00022801"/>
    </source>
</evidence>
<keyword evidence="2" id="KW-0378">Hydrolase</keyword>
<gene>
    <name evidence="3" type="ORF">AUJ44_02610</name>
</gene>
<dbReference type="InterPro" id="IPR002637">
    <property type="entry name" value="RdgB/HAM1"/>
</dbReference>
<dbReference type="Gene3D" id="3.90.950.10">
    <property type="match status" value="1"/>
</dbReference>
<dbReference type="Proteomes" id="UP000183206">
    <property type="component" value="Unassembled WGS sequence"/>
</dbReference>
<dbReference type="Pfam" id="PF01725">
    <property type="entry name" value="Ham1p_like"/>
    <property type="match status" value="1"/>
</dbReference>